<organism evidence="3 4">
    <name type="scientific">Photobacterium galatheae</name>
    <dbReference type="NCBI Taxonomy" id="1654360"/>
    <lineage>
        <taxon>Bacteria</taxon>
        <taxon>Pseudomonadati</taxon>
        <taxon>Pseudomonadota</taxon>
        <taxon>Gammaproteobacteria</taxon>
        <taxon>Vibrionales</taxon>
        <taxon>Vibrionaceae</taxon>
        <taxon>Photobacterium</taxon>
    </lineage>
</organism>
<evidence type="ECO:0000256" key="2">
    <source>
        <dbReference type="ARBA" id="ARBA00023235"/>
    </source>
</evidence>
<proteinExistence type="inferred from homology"/>
<dbReference type="GO" id="GO:0005737">
    <property type="term" value="C:cytoplasm"/>
    <property type="evidence" value="ECO:0007669"/>
    <property type="project" value="TreeGrafter"/>
</dbReference>
<sequence length="272" mass="29525">MENQKTALKAQIIHAFTGHAKTGFAVSGNYANGNPAAVVFLEDWLSDSALLCMSQQLAQPVTAFLVECAEGYHIRWFSVDAEINLCGHGSLAAAACIFESSPENSVTLFSPHGTVVIHCDDDAYSMRMPAWQAVRHEQNWLDAKRLGLTPVDVYATRDLVIVLESVQQVLDYQPDFEQIKSLNHHHAVILTAASGSGGYVLRNFVPNIGIDEDTATGSAQCSLAPYWLEKLGQEQLEVDQLSADGGYFRVSAAGEDILLTVKAEKKATVSLA</sequence>
<reference evidence="3 4" key="1">
    <citation type="submission" date="2014-04" db="EMBL/GenBank/DDBJ databases">
        <title>Draft genome sequence of Photobacterium halotolerans S2753: a solonamide, ngercheumicin and holomycin producer.</title>
        <authorList>
            <person name="Machado H.R."/>
            <person name="Gram L."/>
        </authorList>
    </citation>
    <scope>NUCLEOTIDE SEQUENCE [LARGE SCALE GENOMIC DNA]</scope>
    <source>
        <strain evidence="3 4">S2753</strain>
    </source>
</reference>
<dbReference type="Proteomes" id="UP000027192">
    <property type="component" value="Unassembled WGS sequence"/>
</dbReference>
<keyword evidence="4" id="KW-1185">Reference proteome</keyword>
<dbReference type="Pfam" id="PF02567">
    <property type="entry name" value="PhzC-PhzF"/>
    <property type="match status" value="1"/>
</dbReference>
<dbReference type="STRING" id="1654360.EA58_13250"/>
<evidence type="ECO:0000313" key="3">
    <source>
        <dbReference type="EMBL" id="KDM91112.1"/>
    </source>
</evidence>
<dbReference type="Gene3D" id="3.10.310.10">
    <property type="entry name" value="Diaminopimelate Epimerase, Chain A, domain 1"/>
    <property type="match status" value="2"/>
</dbReference>
<dbReference type="RefSeq" id="WP_081819645.1">
    <property type="nucleotide sequence ID" value="NZ_JAGSGC010000009.1"/>
</dbReference>
<evidence type="ECO:0000313" key="4">
    <source>
        <dbReference type="Proteomes" id="UP000027192"/>
    </source>
</evidence>
<dbReference type="EMBL" id="JMIB01000026">
    <property type="protein sequence ID" value="KDM91112.1"/>
    <property type="molecule type" value="Genomic_DNA"/>
</dbReference>
<dbReference type="OrthoDB" id="9788221at2"/>
<dbReference type="InterPro" id="IPR003719">
    <property type="entry name" value="Phenazine_PhzF-like"/>
</dbReference>
<comment type="caution">
    <text evidence="3">The sequence shown here is derived from an EMBL/GenBank/DDBJ whole genome shotgun (WGS) entry which is preliminary data.</text>
</comment>
<protein>
    <recommendedName>
        <fullName evidence="5">Phenazine biosynthesis protein</fullName>
    </recommendedName>
</protein>
<dbReference type="SUPFAM" id="SSF54506">
    <property type="entry name" value="Diaminopimelate epimerase-like"/>
    <property type="match status" value="1"/>
</dbReference>
<accession>A0A066RTV0</accession>
<gene>
    <name evidence="3" type="ORF">EA58_13250</name>
</gene>
<dbReference type="PIRSF" id="PIRSF016184">
    <property type="entry name" value="PhzC_PhzF"/>
    <property type="match status" value="1"/>
</dbReference>
<evidence type="ECO:0008006" key="5">
    <source>
        <dbReference type="Google" id="ProtNLM"/>
    </source>
</evidence>
<dbReference type="PANTHER" id="PTHR13774">
    <property type="entry name" value="PHENAZINE BIOSYNTHESIS PROTEIN"/>
    <property type="match status" value="1"/>
</dbReference>
<dbReference type="AlphaFoldDB" id="A0A066RTV0"/>
<keyword evidence="2" id="KW-0413">Isomerase</keyword>
<evidence type="ECO:0000256" key="1">
    <source>
        <dbReference type="ARBA" id="ARBA00008270"/>
    </source>
</evidence>
<dbReference type="PANTHER" id="PTHR13774:SF17">
    <property type="entry name" value="PHENAZINE BIOSYNTHESIS-LIKE DOMAIN-CONTAINING PROTEIN"/>
    <property type="match status" value="1"/>
</dbReference>
<dbReference type="GO" id="GO:0016853">
    <property type="term" value="F:isomerase activity"/>
    <property type="evidence" value="ECO:0007669"/>
    <property type="project" value="UniProtKB-KW"/>
</dbReference>
<comment type="similarity">
    <text evidence="1">Belongs to the PhzF family.</text>
</comment>
<name>A0A066RTV0_9GAMM</name>